<comment type="caution">
    <text evidence="18">The sequence shown here is derived from an EMBL/GenBank/DDBJ whole genome shotgun (WGS) entry which is preliminary data.</text>
</comment>
<evidence type="ECO:0000256" key="13">
    <source>
        <dbReference type="ARBA" id="ARBA00061570"/>
    </source>
</evidence>
<keyword evidence="18" id="KW-0131">Cell cycle</keyword>
<dbReference type="EC" id="3.4.24.-" evidence="14"/>
<dbReference type="InterPro" id="IPR003593">
    <property type="entry name" value="AAA+_ATPase"/>
</dbReference>
<keyword evidence="8 14" id="KW-0862">Zinc</keyword>
<evidence type="ECO:0000313" key="18">
    <source>
        <dbReference type="EMBL" id="MBB6050058.1"/>
    </source>
</evidence>
<dbReference type="AlphaFoldDB" id="A0A7W9W5Y3"/>
<feature type="binding site" evidence="14">
    <location>
        <position position="511"/>
    </location>
    <ligand>
        <name>Zn(2+)</name>
        <dbReference type="ChEBI" id="CHEBI:29105"/>
        <note>catalytic</note>
    </ligand>
</feature>
<evidence type="ECO:0000256" key="8">
    <source>
        <dbReference type="ARBA" id="ARBA00022833"/>
    </source>
</evidence>
<gene>
    <name evidence="14" type="primary">ftsH</name>
    <name evidence="18" type="ORF">HNQ39_001849</name>
</gene>
<dbReference type="InterPro" id="IPR027417">
    <property type="entry name" value="P-loop_NTPase"/>
</dbReference>
<evidence type="ECO:0000256" key="12">
    <source>
        <dbReference type="ARBA" id="ARBA00023136"/>
    </source>
</evidence>
<dbReference type="RefSeq" id="WP_221289932.1">
    <property type="nucleotide sequence ID" value="NZ_JACHGW010000002.1"/>
</dbReference>
<dbReference type="Pfam" id="PF17862">
    <property type="entry name" value="AAA_lid_3"/>
    <property type="match status" value="1"/>
</dbReference>
<dbReference type="SMART" id="SM00382">
    <property type="entry name" value="AAA"/>
    <property type="match status" value="1"/>
</dbReference>
<dbReference type="SUPFAM" id="SSF140990">
    <property type="entry name" value="FtsH protease domain-like"/>
    <property type="match status" value="1"/>
</dbReference>
<dbReference type="InterPro" id="IPR003960">
    <property type="entry name" value="ATPase_AAA_CS"/>
</dbReference>
<evidence type="ECO:0000256" key="16">
    <source>
        <dbReference type="SAM" id="MobiDB-lite"/>
    </source>
</evidence>
<keyword evidence="4 14" id="KW-0812">Transmembrane</keyword>
<dbReference type="GO" id="GO:0004222">
    <property type="term" value="F:metalloendopeptidase activity"/>
    <property type="evidence" value="ECO:0007669"/>
    <property type="project" value="InterPro"/>
</dbReference>
<keyword evidence="11 14" id="KW-0482">Metalloprotease</keyword>
<organism evidence="18 19">
    <name type="scientific">Armatimonas rosea</name>
    <dbReference type="NCBI Taxonomy" id="685828"/>
    <lineage>
        <taxon>Bacteria</taxon>
        <taxon>Bacillati</taxon>
        <taxon>Armatimonadota</taxon>
        <taxon>Armatimonadia</taxon>
        <taxon>Armatimonadales</taxon>
        <taxon>Armatimonadaceae</taxon>
        <taxon>Armatimonas</taxon>
    </lineage>
</organism>
<dbReference type="PROSITE" id="PS00674">
    <property type="entry name" value="AAA"/>
    <property type="match status" value="1"/>
</dbReference>
<feature type="active site" evidence="14">
    <location>
        <position position="433"/>
    </location>
</feature>
<comment type="cofactor">
    <cofactor evidence="14">
        <name>Zn(2+)</name>
        <dbReference type="ChEBI" id="CHEBI:29105"/>
    </cofactor>
    <text evidence="14">Binds 1 zinc ion per subunit.</text>
</comment>
<feature type="domain" description="AAA+ ATPase" evidence="17">
    <location>
        <begin position="202"/>
        <end position="341"/>
    </location>
</feature>
<comment type="similarity">
    <text evidence="15">Belongs to the AAA ATPase family.</text>
</comment>
<dbReference type="Pfam" id="PF00004">
    <property type="entry name" value="AAA"/>
    <property type="match status" value="1"/>
</dbReference>
<name>A0A7W9W5Y3_ARMRO</name>
<evidence type="ECO:0000256" key="6">
    <source>
        <dbReference type="ARBA" id="ARBA00022741"/>
    </source>
</evidence>
<protein>
    <recommendedName>
        <fullName evidence="14">ATP-dependent zinc metalloprotease FtsH</fullName>
        <ecNumber evidence="14">3.4.24.-</ecNumber>
    </recommendedName>
</protein>
<keyword evidence="19" id="KW-1185">Reference proteome</keyword>
<evidence type="ECO:0000256" key="7">
    <source>
        <dbReference type="ARBA" id="ARBA00022801"/>
    </source>
</evidence>
<comment type="similarity">
    <text evidence="13 14">In the central section; belongs to the AAA ATPase family.</text>
</comment>
<dbReference type="CDD" id="cd19501">
    <property type="entry name" value="RecA-like_FtsH"/>
    <property type="match status" value="1"/>
</dbReference>
<comment type="subcellular location">
    <subcellularLocation>
        <location evidence="14">Cell membrane</location>
        <topology evidence="14">Multi-pass membrane protein</topology>
        <orientation evidence="14">Cytoplasmic side</orientation>
    </subcellularLocation>
    <subcellularLocation>
        <location evidence="1">Membrane</location>
    </subcellularLocation>
</comment>
<keyword evidence="9 14" id="KW-0067">ATP-binding</keyword>
<dbReference type="InterPro" id="IPR005936">
    <property type="entry name" value="FtsH"/>
</dbReference>
<keyword evidence="6 14" id="KW-0547">Nucleotide-binding</keyword>
<evidence type="ECO:0000256" key="15">
    <source>
        <dbReference type="RuleBase" id="RU003651"/>
    </source>
</evidence>
<dbReference type="Gene3D" id="3.40.50.300">
    <property type="entry name" value="P-loop containing nucleotide triphosphate hydrolases"/>
    <property type="match status" value="1"/>
</dbReference>
<keyword evidence="12 14" id="KW-0472">Membrane</keyword>
<evidence type="ECO:0000256" key="14">
    <source>
        <dbReference type="HAMAP-Rule" id="MF_01458"/>
    </source>
</evidence>
<dbReference type="InterPro" id="IPR000642">
    <property type="entry name" value="Peptidase_M41"/>
</dbReference>
<dbReference type="GO" id="GO:0004176">
    <property type="term" value="F:ATP-dependent peptidase activity"/>
    <property type="evidence" value="ECO:0007669"/>
    <property type="project" value="InterPro"/>
</dbReference>
<dbReference type="EMBL" id="JACHGW010000002">
    <property type="protein sequence ID" value="MBB6050058.1"/>
    <property type="molecule type" value="Genomic_DNA"/>
</dbReference>
<comment type="subunit">
    <text evidence="14">Homohexamer.</text>
</comment>
<proteinExistence type="inferred from homology"/>
<evidence type="ECO:0000256" key="1">
    <source>
        <dbReference type="ARBA" id="ARBA00004370"/>
    </source>
</evidence>
<keyword evidence="5 14" id="KW-0479">Metal-binding</keyword>
<dbReference type="FunFam" id="1.20.58.760:FF:000001">
    <property type="entry name" value="ATP-dependent zinc metalloprotease FtsH"/>
    <property type="match status" value="1"/>
</dbReference>
<dbReference type="GO" id="GO:0051301">
    <property type="term" value="P:cell division"/>
    <property type="evidence" value="ECO:0007669"/>
    <property type="project" value="UniProtKB-KW"/>
</dbReference>
<dbReference type="GO" id="GO:0030163">
    <property type="term" value="P:protein catabolic process"/>
    <property type="evidence" value="ECO:0007669"/>
    <property type="project" value="UniProtKB-UniRule"/>
</dbReference>
<comment type="function">
    <text evidence="14">Acts as a processive, ATP-dependent zinc metallopeptidase for both cytoplasmic and membrane proteins. Plays a role in the quality control of integral membrane proteins.</text>
</comment>
<reference evidence="18 19" key="1">
    <citation type="submission" date="2020-08" db="EMBL/GenBank/DDBJ databases">
        <title>Genomic Encyclopedia of Type Strains, Phase IV (KMG-IV): sequencing the most valuable type-strain genomes for metagenomic binning, comparative biology and taxonomic classification.</title>
        <authorList>
            <person name="Goeker M."/>
        </authorList>
    </citation>
    <scope>NUCLEOTIDE SEQUENCE [LARGE SCALE GENOMIC DNA]</scope>
    <source>
        <strain evidence="18 19">DSM 23562</strain>
    </source>
</reference>
<feature type="transmembrane region" description="Helical" evidence="14">
    <location>
        <begin position="116"/>
        <end position="138"/>
    </location>
</feature>
<evidence type="ECO:0000256" key="3">
    <source>
        <dbReference type="ARBA" id="ARBA00022670"/>
    </source>
</evidence>
<evidence type="ECO:0000313" key="19">
    <source>
        <dbReference type="Proteomes" id="UP000520814"/>
    </source>
</evidence>
<dbReference type="FunFam" id="1.10.8.60:FF:000001">
    <property type="entry name" value="ATP-dependent zinc metalloprotease FtsH"/>
    <property type="match status" value="1"/>
</dbReference>
<feature type="region of interest" description="Disordered" evidence="16">
    <location>
        <begin position="620"/>
        <end position="664"/>
    </location>
</feature>
<dbReference type="Gene3D" id="1.10.8.60">
    <property type="match status" value="1"/>
</dbReference>
<feature type="binding site" evidence="14">
    <location>
        <position position="436"/>
    </location>
    <ligand>
        <name>Zn(2+)</name>
        <dbReference type="ChEBI" id="CHEBI:29105"/>
        <note>catalytic</note>
    </ligand>
</feature>
<keyword evidence="14" id="KW-1003">Cell membrane</keyword>
<dbReference type="GO" id="GO:0008270">
    <property type="term" value="F:zinc ion binding"/>
    <property type="evidence" value="ECO:0007669"/>
    <property type="project" value="UniProtKB-UniRule"/>
</dbReference>
<dbReference type="FunFam" id="3.40.50.300:FF:000001">
    <property type="entry name" value="ATP-dependent zinc metalloprotease FtsH"/>
    <property type="match status" value="1"/>
</dbReference>
<dbReference type="InterPro" id="IPR041569">
    <property type="entry name" value="AAA_lid_3"/>
</dbReference>
<feature type="transmembrane region" description="Helical" evidence="14">
    <location>
        <begin position="7"/>
        <end position="25"/>
    </location>
</feature>
<dbReference type="PANTHER" id="PTHR23076:SF97">
    <property type="entry name" value="ATP-DEPENDENT ZINC METALLOPROTEASE YME1L1"/>
    <property type="match status" value="1"/>
</dbReference>
<dbReference type="SUPFAM" id="SSF52540">
    <property type="entry name" value="P-loop containing nucleoside triphosphate hydrolases"/>
    <property type="match status" value="1"/>
</dbReference>
<dbReference type="Pfam" id="PF01434">
    <property type="entry name" value="Peptidase_M41"/>
    <property type="match status" value="1"/>
</dbReference>
<dbReference type="PANTHER" id="PTHR23076">
    <property type="entry name" value="METALLOPROTEASE M41 FTSH"/>
    <property type="match status" value="1"/>
</dbReference>
<dbReference type="Gene3D" id="1.20.58.760">
    <property type="entry name" value="Peptidase M41"/>
    <property type="match status" value="1"/>
</dbReference>
<evidence type="ECO:0000256" key="5">
    <source>
        <dbReference type="ARBA" id="ARBA00022723"/>
    </source>
</evidence>
<dbReference type="NCBIfam" id="TIGR01241">
    <property type="entry name" value="FtsH_fam"/>
    <property type="match status" value="1"/>
</dbReference>
<feature type="compositionally biased region" description="Pro residues" evidence="16">
    <location>
        <begin position="626"/>
        <end position="646"/>
    </location>
</feature>
<feature type="binding site" evidence="14">
    <location>
        <begin position="210"/>
        <end position="217"/>
    </location>
    <ligand>
        <name>ATP</name>
        <dbReference type="ChEBI" id="CHEBI:30616"/>
    </ligand>
</feature>
<evidence type="ECO:0000256" key="2">
    <source>
        <dbReference type="ARBA" id="ARBA00010044"/>
    </source>
</evidence>
<evidence type="ECO:0000256" key="9">
    <source>
        <dbReference type="ARBA" id="ARBA00022840"/>
    </source>
</evidence>
<evidence type="ECO:0000256" key="10">
    <source>
        <dbReference type="ARBA" id="ARBA00022989"/>
    </source>
</evidence>
<evidence type="ECO:0000259" key="17">
    <source>
        <dbReference type="SMART" id="SM00382"/>
    </source>
</evidence>
<dbReference type="GO" id="GO:0006508">
    <property type="term" value="P:proteolysis"/>
    <property type="evidence" value="ECO:0007669"/>
    <property type="project" value="UniProtKB-KW"/>
</dbReference>
<dbReference type="GO" id="GO:0016887">
    <property type="term" value="F:ATP hydrolysis activity"/>
    <property type="evidence" value="ECO:0007669"/>
    <property type="project" value="UniProtKB-UniRule"/>
</dbReference>
<keyword evidence="18" id="KW-0132">Cell division</keyword>
<accession>A0A7W9W5Y3</accession>
<keyword evidence="10 14" id="KW-1133">Transmembrane helix</keyword>
<dbReference type="GO" id="GO:0005886">
    <property type="term" value="C:plasma membrane"/>
    <property type="evidence" value="ECO:0007669"/>
    <property type="project" value="UniProtKB-SubCell"/>
</dbReference>
<evidence type="ECO:0000256" key="11">
    <source>
        <dbReference type="ARBA" id="ARBA00023049"/>
    </source>
</evidence>
<feature type="binding site" evidence="14">
    <location>
        <position position="432"/>
    </location>
    <ligand>
        <name>Zn(2+)</name>
        <dbReference type="ChEBI" id="CHEBI:29105"/>
        <note>catalytic</note>
    </ligand>
</feature>
<keyword evidence="3 14" id="KW-0645">Protease</keyword>
<dbReference type="HAMAP" id="MF_01458">
    <property type="entry name" value="FtsH"/>
    <property type="match status" value="1"/>
</dbReference>
<evidence type="ECO:0000256" key="4">
    <source>
        <dbReference type="ARBA" id="ARBA00022692"/>
    </source>
</evidence>
<sequence length="664" mass="72774">MNRNLRLGLLVVFVITMGFLLKATLSRTPLPWFNQRKQVDYGLFLKEVDQGDVIASGKFYKNVFLGKYSPSAHGNHGPLDFQVALPPEAPERSRLMKLLSEKGVSFGQEPEGPMDFVLASLFPVLAFLLLAGVIYMVFSRAAQNGNNQALNFTKSRIRRPNENVPKVTFDDVAGVEEAKQELQEIVDFLKNARRFQALGAKIPKGVLLLGPPGSGKTLLARAIAGEAQVPFFHISGSDFVEMFVGVGASRVRDLFDTARQNRPALVFIDEIDAVGRQRGAGWGGGHDEREQTLNQLLVEMDGFDPNAGVILIAATNRPDVLDPALLRPGRFDRRVVVDAPDAKGREAILGVHTRGKPMGDDVNLESISKRTPGFAGAELANLVNEAAILAARREKTKIEMAEFEEAIDREMMGPARKNRLMTTVAKRRTAVHEAGHALIAELLANANPLHKVTILPRGRALGVTITLPTEDRYNQTKAEMEDMIAMALGGRIAEILTYGQDGGLDTGASNDLGQVTEIARAMVCEFGMSERIGNRRIGKRHGGNFLGPNGTMEERDYSDEVAKIVDEDIQSIIDRNYKRAEDILHTNRVVLDRLADALMERETLDRDEFLALIQDAIAPVVGGRQPEPPTKPEPPVPPAPPAPSEPSEPTRPTTPRPRLEPGMA</sequence>
<dbReference type="GO" id="GO:0005524">
    <property type="term" value="F:ATP binding"/>
    <property type="evidence" value="ECO:0007669"/>
    <property type="project" value="UniProtKB-UniRule"/>
</dbReference>
<dbReference type="Proteomes" id="UP000520814">
    <property type="component" value="Unassembled WGS sequence"/>
</dbReference>
<dbReference type="InterPro" id="IPR037219">
    <property type="entry name" value="Peptidase_M41-like"/>
</dbReference>
<comment type="similarity">
    <text evidence="2 14">In the C-terminal section; belongs to the peptidase M41 family.</text>
</comment>
<dbReference type="InterPro" id="IPR003959">
    <property type="entry name" value="ATPase_AAA_core"/>
</dbReference>
<keyword evidence="7 14" id="KW-0378">Hydrolase</keyword>